<name>A0A1V6PN16_PENDC</name>
<dbReference type="AlphaFoldDB" id="A0A1V6PN16"/>
<reference evidence="2" key="1">
    <citation type="journal article" date="2017" name="Nat. Microbiol.">
        <title>Global analysis of biosynthetic gene clusters reveals vast potential of secondary metabolite production in Penicillium species.</title>
        <authorList>
            <person name="Nielsen J.C."/>
            <person name="Grijseels S."/>
            <person name="Prigent S."/>
            <person name="Ji B."/>
            <person name="Dainat J."/>
            <person name="Nielsen K.F."/>
            <person name="Frisvad J.C."/>
            <person name="Workman M."/>
            <person name="Nielsen J."/>
        </authorList>
    </citation>
    <scope>NUCLEOTIDE SEQUENCE [LARGE SCALE GENOMIC DNA]</scope>
    <source>
        <strain evidence="2">IBT 11843</strain>
    </source>
</reference>
<dbReference type="OrthoDB" id="4312532at2759"/>
<dbReference type="Proteomes" id="UP000191522">
    <property type="component" value="Unassembled WGS sequence"/>
</dbReference>
<accession>A0A1V6PN16</accession>
<keyword evidence="2" id="KW-1185">Reference proteome</keyword>
<dbReference type="EMBL" id="MDYL01000001">
    <property type="protein sequence ID" value="OQD78137.1"/>
    <property type="molecule type" value="Genomic_DNA"/>
</dbReference>
<organism evidence="1 2">
    <name type="scientific">Penicillium decumbens</name>
    <dbReference type="NCBI Taxonomy" id="69771"/>
    <lineage>
        <taxon>Eukaryota</taxon>
        <taxon>Fungi</taxon>
        <taxon>Dikarya</taxon>
        <taxon>Ascomycota</taxon>
        <taxon>Pezizomycotina</taxon>
        <taxon>Eurotiomycetes</taxon>
        <taxon>Eurotiomycetidae</taxon>
        <taxon>Eurotiales</taxon>
        <taxon>Aspergillaceae</taxon>
        <taxon>Penicillium</taxon>
    </lineage>
</organism>
<comment type="caution">
    <text evidence="1">The sequence shown here is derived from an EMBL/GenBank/DDBJ whole genome shotgun (WGS) entry which is preliminary data.</text>
</comment>
<protein>
    <submittedName>
        <fullName evidence="1">Uncharacterized protein</fullName>
    </submittedName>
</protein>
<gene>
    <name evidence="1" type="ORF">PENDEC_c001G03247</name>
</gene>
<evidence type="ECO:0000313" key="1">
    <source>
        <dbReference type="EMBL" id="OQD78137.1"/>
    </source>
</evidence>
<proteinExistence type="predicted"/>
<evidence type="ECO:0000313" key="2">
    <source>
        <dbReference type="Proteomes" id="UP000191522"/>
    </source>
</evidence>
<sequence>MNHPDITRYQTDPEADWRTLPVPDLSALIVVPVTIYDQATNLPPPSQTAVLPILGPDSFGFKLSSCLEIDQWLANVNNILTTYHLNRLIDVRIPRPKRKSQRRELADSFYASVKLVGFQHVKRYVPVDRVSSAS</sequence>